<sequence>MRRGEVGHCAAGDAECSAQCGGNARENPALPILHGFARAHVLPEDLDAPSPGRRGGAVRVVTTPVSNQHTIVVLRVDLDV</sequence>
<protein>
    <submittedName>
        <fullName evidence="1">Uncharacterized protein</fullName>
    </submittedName>
</protein>
<dbReference type="AlphaFoldDB" id="A0A9D4HE79"/>
<reference evidence="1" key="2">
    <citation type="submission" date="2020-11" db="EMBL/GenBank/DDBJ databases">
        <authorList>
            <person name="McCartney M.A."/>
            <person name="Auch B."/>
            <person name="Kono T."/>
            <person name="Mallez S."/>
            <person name="Becker A."/>
            <person name="Gohl D.M."/>
            <person name="Silverstein K.A.T."/>
            <person name="Koren S."/>
            <person name="Bechman K.B."/>
            <person name="Herman A."/>
            <person name="Abrahante J.E."/>
            <person name="Garbe J."/>
        </authorList>
    </citation>
    <scope>NUCLEOTIDE SEQUENCE</scope>
    <source>
        <strain evidence="1">Duluth1</strain>
        <tissue evidence="1">Whole animal</tissue>
    </source>
</reference>
<reference evidence="1" key="1">
    <citation type="journal article" date="2019" name="bioRxiv">
        <title>The Genome of the Zebra Mussel, Dreissena polymorpha: A Resource for Invasive Species Research.</title>
        <authorList>
            <person name="McCartney M.A."/>
            <person name="Auch B."/>
            <person name="Kono T."/>
            <person name="Mallez S."/>
            <person name="Zhang Y."/>
            <person name="Obille A."/>
            <person name="Becker A."/>
            <person name="Abrahante J.E."/>
            <person name="Garbe J."/>
            <person name="Badalamenti J.P."/>
            <person name="Herman A."/>
            <person name="Mangelson H."/>
            <person name="Liachko I."/>
            <person name="Sullivan S."/>
            <person name="Sone E.D."/>
            <person name="Koren S."/>
            <person name="Silverstein K.A.T."/>
            <person name="Beckman K.B."/>
            <person name="Gohl D.M."/>
        </authorList>
    </citation>
    <scope>NUCLEOTIDE SEQUENCE</scope>
    <source>
        <strain evidence="1">Duluth1</strain>
        <tissue evidence="1">Whole animal</tissue>
    </source>
</reference>
<keyword evidence="2" id="KW-1185">Reference proteome</keyword>
<organism evidence="1 2">
    <name type="scientific">Dreissena polymorpha</name>
    <name type="common">Zebra mussel</name>
    <name type="synonym">Mytilus polymorpha</name>
    <dbReference type="NCBI Taxonomy" id="45954"/>
    <lineage>
        <taxon>Eukaryota</taxon>
        <taxon>Metazoa</taxon>
        <taxon>Spiralia</taxon>
        <taxon>Lophotrochozoa</taxon>
        <taxon>Mollusca</taxon>
        <taxon>Bivalvia</taxon>
        <taxon>Autobranchia</taxon>
        <taxon>Heteroconchia</taxon>
        <taxon>Euheterodonta</taxon>
        <taxon>Imparidentia</taxon>
        <taxon>Neoheterodontei</taxon>
        <taxon>Myida</taxon>
        <taxon>Dreissenoidea</taxon>
        <taxon>Dreissenidae</taxon>
        <taxon>Dreissena</taxon>
    </lineage>
</organism>
<accession>A0A9D4HE79</accession>
<name>A0A9D4HE79_DREPO</name>
<proteinExistence type="predicted"/>
<dbReference type="Proteomes" id="UP000828390">
    <property type="component" value="Unassembled WGS sequence"/>
</dbReference>
<gene>
    <name evidence="1" type="ORF">DPMN_057391</name>
</gene>
<comment type="caution">
    <text evidence="1">The sequence shown here is derived from an EMBL/GenBank/DDBJ whole genome shotgun (WGS) entry which is preliminary data.</text>
</comment>
<evidence type="ECO:0000313" key="2">
    <source>
        <dbReference type="Proteomes" id="UP000828390"/>
    </source>
</evidence>
<dbReference type="EMBL" id="JAIWYP010000013">
    <property type="protein sequence ID" value="KAH3714694.1"/>
    <property type="molecule type" value="Genomic_DNA"/>
</dbReference>
<evidence type="ECO:0000313" key="1">
    <source>
        <dbReference type="EMBL" id="KAH3714694.1"/>
    </source>
</evidence>